<keyword evidence="6 7" id="KW-0472">Membrane</keyword>
<proteinExistence type="inferred from homology"/>
<feature type="domain" description="Acyltransferase 3" evidence="8">
    <location>
        <begin position="10"/>
        <end position="303"/>
    </location>
</feature>
<protein>
    <submittedName>
        <fullName evidence="9">Acyltransferase</fullName>
    </submittedName>
</protein>
<comment type="subcellular location">
    <subcellularLocation>
        <location evidence="1">Cell membrane</location>
        <topology evidence="1">Multi-pass membrane protein</topology>
    </subcellularLocation>
</comment>
<feature type="transmembrane region" description="Helical" evidence="7">
    <location>
        <begin position="12"/>
        <end position="29"/>
    </location>
</feature>
<keyword evidence="9" id="KW-0012">Acyltransferase</keyword>
<dbReference type="PANTHER" id="PTHR40074">
    <property type="entry name" value="O-ACETYLTRANSFERASE WECH"/>
    <property type="match status" value="1"/>
</dbReference>
<dbReference type="GO" id="GO:0009246">
    <property type="term" value="P:enterobacterial common antigen biosynthetic process"/>
    <property type="evidence" value="ECO:0007669"/>
    <property type="project" value="TreeGrafter"/>
</dbReference>
<feature type="transmembrane region" description="Helical" evidence="7">
    <location>
        <begin position="111"/>
        <end position="131"/>
    </location>
</feature>
<gene>
    <name evidence="9" type="ORF">BacF7301_19945</name>
</gene>
<keyword evidence="5 7" id="KW-1133">Transmembrane helix</keyword>
<keyword evidence="10" id="KW-1185">Reference proteome</keyword>
<dbReference type="PANTHER" id="PTHR40074:SF2">
    <property type="entry name" value="O-ACETYLTRANSFERASE WECH"/>
    <property type="match status" value="1"/>
</dbReference>
<reference evidence="9 10" key="1">
    <citation type="submission" date="2020-03" db="EMBL/GenBank/DDBJ databases">
        <title>Genomic analysis of Bacteroides faecium CBA7301.</title>
        <authorList>
            <person name="Kim J."/>
            <person name="Roh S.W."/>
        </authorList>
    </citation>
    <scope>NUCLEOTIDE SEQUENCE [LARGE SCALE GENOMIC DNA]</scope>
    <source>
        <strain evidence="9 10">CBA7301</strain>
    </source>
</reference>
<evidence type="ECO:0000259" key="8">
    <source>
        <dbReference type="Pfam" id="PF01757"/>
    </source>
</evidence>
<dbReference type="GO" id="GO:0005886">
    <property type="term" value="C:plasma membrane"/>
    <property type="evidence" value="ECO:0007669"/>
    <property type="project" value="UniProtKB-SubCell"/>
</dbReference>
<feature type="transmembrane region" description="Helical" evidence="7">
    <location>
        <begin position="195"/>
        <end position="213"/>
    </location>
</feature>
<keyword evidence="9" id="KW-0808">Transferase</keyword>
<dbReference type="KEGG" id="bfc:BacF7301_19945"/>
<feature type="transmembrane region" description="Helical" evidence="7">
    <location>
        <begin position="258"/>
        <end position="279"/>
    </location>
</feature>
<dbReference type="EMBL" id="CP050831">
    <property type="protein sequence ID" value="QIU96280.1"/>
    <property type="molecule type" value="Genomic_DNA"/>
</dbReference>
<dbReference type="RefSeq" id="WP_167965590.1">
    <property type="nucleotide sequence ID" value="NZ_CP050831.1"/>
</dbReference>
<sequence>MIQKTYLRIPELDYMRGLAMLFVVMGHILEFGMQADSYPRAFMSIVQMPIFFMIAGFFAYKDGDESVKAVVHRFVLRTRALLVPLIVWSVLLNVCNGVVTSPLSMVYRGGYWFFLALWWCDVISTLCAYASKKFKYGIVSDIVLYSTLYAIILIGKIEDIELAGLLPIQNVQYYFPFFALGIMCRKYPCIYSAVLNKYTYALGLVTVIVGWYFSYLQSYAIFATTALGGCVVIWMACKEIPDKVKWAKALSIVGKNTLPIYAIHYLFITTLPQCLHDVVNVPMGFFLQFVIAFAYAVIVVILCLIIDRIISINPITRMVFFGESKKREW</sequence>
<name>A0A6H0KS97_9BACE</name>
<evidence type="ECO:0000256" key="1">
    <source>
        <dbReference type="ARBA" id="ARBA00004651"/>
    </source>
</evidence>
<feature type="transmembrane region" description="Helical" evidence="7">
    <location>
        <begin position="163"/>
        <end position="183"/>
    </location>
</feature>
<feature type="transmembrane region" description="Helical" evidence="7">
    <location>
        <begin position="41"/>
        <end position="60"/>
    </location>
</feature>
<evidence type="ECO:0000256" key="6">
    <source>
        <dbReference type="ARBA" id="ARBA00023136"/>
    </source>
</evidence>
<evidence type="ECO:0000313" key="10">
    <source>
        <dbReference type="Proteomes" id="UP000501780"/>
    </source>
</evidence>
<comment type="similarity">
    <text evidence="2">Belongs to the acyltransferase 3 family.</text>
</comment>
<dbReference type="Proteomes" id="UP000501780">
    <property type="component" value="Chromosome"/>
</dbReference>
<keyword evidence="4 7" id="KW-0812">Transmembrane</keyword>
<dbReference type="AlphaFoldDB" id="A0A6H0KS97"/>
<keyword evidence="3" id="KW-1003">Cell membrane</keyword>
<feature type="transmembrane region" description="Helical" evidence="7">
    <location>
        <begin position="219"/>
        <end position="237"/>
    </location>
</feature>
<evidence type="ECO:0000256" key="5">
    <source>
        <dbReference type="ARBA" id="ARBA00022989"/>
    </source>
</evidence>
<feature type="transmembrane region" description="Helical" evidence="7">
    <location>
        <begin position="285"/>
        <end position="306"/>
    </location>
</feature>
<organism evidence="9 10">
    <name type="scientific">Bacteroides faecium</name>
    <dbReference type="NCBI Taxonomy" id="2715212"/>
    <lineage>
        <taxon>Bacteria</taxon>
        <taxon>Pseudomonadati</taxon>
        <taxon>Bacteroidota</taxon>
        <taxon>Bacteroidia</taxon>
        <taxon>Bacteroidales</taxon>
        <taxon>Bacteroidaceae</taxon>
        <taxon>Bacteroides</taxon>
    </lineage>
</organism>
<evidence type="ECO:0000256" key="4">
    <source>
        <dbReference type="ARBA" id="ARBA00022692"/>
    </source>
</evidence>
<dbReference type="GO" id="GO:0016413">
    <property type="term" value="F:O-acetyltransferase activity"/>
    <property type="evidence" value="ECO:0007669"/>
    <property type="project" value="TreeGrafter"/>
</dbReference>
<accession>A0A6H0KS97</accession>
<dbReference type="Pfam" id="PF01757">
    <property type="entry name" value="Acyl_transf_3"/>
    <property type="match status" value="1"/>
</dbReference>
<evidence type="ECO:0000256" key="3">
    <source>
        <dbReference type="ARBA" id="ARBA00022475"/>
    </source>
</evidence>
<feature type="transmembrane region" description="Helical" evidence="7">
    <location>
        <begin position="138"/>
        <end position="157"/>
    </location>
</feature>
<evidence type="ECO:0000313" key="9">
    <source>
        <dbReference type="EMBL" id="QIU96280.1"/>
    </source>
</evidence>
<feature type="transmembrane region" description="Helical" evidence="7">
    <location>
        <begin position="81"/>
        <end position="99"/>
    </location>
</feature>
<evidence type="ECO:0000256" key="7">
    <source>
        <dbReference type="SAM" id="Phobius"/>
    </source>
</evidence>
<evidence type="ECO:0000256" key="2">
    <source>
        <dbReference type="ARBA" id="ARBA00007400"/>
    </source>
</evidence>
<dbReference type="InterPro" id="IPR002656">
    <property type="entry name" value="Acyl_transf_3_dom"/>
</dbReference>